<dbReference type="AlphaFoldDB" id="A0A4R0QNT4"/>
<dbReference type="OrthoDB" id="3260962at2"/>
<evidence type="ECO:0000313" key="3">
    <source>
        <dbReference type="EMBL" id="TCD53844.1"/>
    </source>
</evidence>
<keyword evidence="2" id="KW-1133">Transmembrane helix</keyword>
<dbReference type="RefSeq" id="WP_131284721.1">
    <property type="nucleotide sequence ID" value="NZ_RXLP01000025.1"/>
</dbReference>
<proteinExistence type="predicted"/>
<gene>
    <name evidence="3" type="ORF">EJ419_06215</name>
</gene>
<protein>
    <submittedName>
        <fullName evidence="3">Uncharacterized protein</fullName>
    </submittedName>
</protein>
<comment type="caution">
    <text evidence="3">The sequence shown here is derived from an EMBL/GenBank/DDBJ whole genome shotgun (WGS) entry which is preliminary data.</text>
</comment>
<dbReference type="Proteomes" id="UP000291289">
    <property type="component" value="Unassembled WGS sequence"/>
</dbReference>
<evidence type="ECO:0000256" key="1">
    <source>
        <dbReference type="SAM" id="MobiDB-lite"/>
    </source>
</evidence>
<keyword evidence="2" id="KW-0812">Transmembrane</keyword>
<keyword evidence="2" id="KW-0472">Membrane</keyword>
<name>A0A4R0QNT4_9BIFI</name>
<dbReference type="EMBL" id="RXLP01000025">
    <property type="protein sequence ID" value="TCD53844.1"/>
    <property type="molecule type" value="Genomic_DNA"/>
</dbReference>
<feature type="region of interest" description="Disordered" evidence="1">
    <location>
        <begin position="148"/>
        <end position="179"/>
    </location>
</feature>
<feature type="transmembrane region" description="Helical" evidence="2">
    <location>
        <begin position="190"/>
        <end position="211"/>
    </location>
</feature>
<feature type="compositionally biased region" description="Low complexity" evidence="1">
    <location>
        <begin position="153"/>
        <end position="163"/>
    </location>
</feature>
<keyword evidence="4" id="KW-1185">Reference proteome</keyword>
<evidence type="ECO:0000256" key="2">
    <source>
        <dbReference type="SAM" id="Phobius"/>
    </source>
</evidence>
<evidence type="ECO:0000313" key="4">
    <source>
        <dbReference type="Proteomes" id="UP000291289"/>
    </source>
</evidence>
<accession>A0A4R0QNT4</accession>
<sequence length="215" mass="23107">MADENFNKITPLQIFTGTSSTSTFPEIPTPVLEGYYSLEVTTPAQGIDPDGSMVNVVCDVNYHQLGQIQLIDEGGNVVAERVYANHPSDPSQADATPLPGIPSGWEIIPGQDIHGYDPTSKTVNPNDIKNPYRIGLNTIIRIRPISHPPVTPATPVTPVTPRVPQSPATPPVRSQSSSSHRVLARTGMDIIPTLTGLALMSSMAAMLLIVIRRRG</sequence>
<reference evidence="3 4" key="1">
    <citation type="submission" date="2018-12" db="EMBL/GenBank/DDBJ databases">
        <title>Alloscrdovia theropitheci sp. nov: a novel taxon from the feces of the bleeding-herat monkey (Theropithecus geleda).</title>
        <authorList>
            <person name="Modesto M."/>
        </authorList>
    </citation>
    <scope>NUCLEOTIDE SEQUENCE [LARGE SCALE GENOMIC DNA]</scope>
    <source>
        <strain evidence="3 4">GLDI4/2</strain>
    </source>
</reference>
<organism evidence="3 4">
    <name type="scientific">Alloscardovia theropitheci</name>
    <dbReference type="NCBI Taxonomy" id="2496842"/>
    <lineage>
        <taxon>Bacteria</taxon>
        <taxon>Bacillati</taxon>
        <taxon>Actinomycetota</taxon>
        <taxon>Actinomycetes</taxon>
        <taxon>Bifidobacteriales</taxon>
        <taxon>Bifidobacteriaceae</taxon>
        <taxon>Alloscardovia</taxon>
    </lineage>
</organism>